<evidence type="ECO:0000256" key="1">
    <source>
        <dbReference type="ARBA" id="ARBA00004173"/>
    </source>
</evidence>
<keyword evidence="5" id="KW-0496">Mitochondrion</keyword>
<keyword evidence="10" id="KW-1185">Reference proteome</keyword>
<dbReference type="GO" id="GO:0005763">
    <property type="term" value="C:mitochondrial small ribosomal subunit"/>
    <property type="evidence" value="ECO:0007669"/>
    <property type="project" value="InterPro"/>
</dbReference>
<feature type="region of interest" description="Disordered" evidence="9">
    <location>
        <begin position="202"/>
        <end position="222"/>
    </location>
</feature>
<evidence type="ECO:0000256" key="8">
    <source>
        <dbReference type="ARBA" id="ARBA00035344"/>
    </source>
</evidence>
<evidence type="ECO:0000313" key="13">
    <source>
        <dbReference type="RefSeq" id="XP_033177315.1"/>
    </source>
</evidence>
<evidence type="ECO:0000256" key="7">
    <source>
        <dbReference type="ARBA" id="ARBA00035138"/>
    </source>
</evidence>
<dbReference type="PANTHER" id="PTHR21035">
    <property type="entry name" value="28S RIBOSOMAL PROTEIN S26, MITOCHONDRIAL"/>
    <property type="match status" value="1"/>
</dbReference>
<dbReference type="OrthoDB" id="5988811at2759"/>
<evidence type="ECO:0000256" key="9">
    <source>
        <dbReference type="SAM" id="MobiDB-lite"/>
    </source>
</evidence>
<dbReference type="InterPro" id="IPR026140">
    <property type="entry name" value="Ribosomal_mS26"/>
</dbReference>
<sequence>MIRPSVALSINTLTVRNLNAYDHIISNGPHIQCVRWKRKPIWLPTAKSKLFRIPNRPVIPIEEYNELKRLHNNYKTLMKSIMSFFVEKHKEVQVSLDTSVVQKNMQKDFEICCSINDKWNKEVAMIREERLAREGKARQEEIARRLQAKYERDLKLQMKIDEEIKKAKEEAQTFITSKNIDEAILSALENIIDHNIAIDRNGNFYKDKPKENESSTVSSSLS</sequence>
<dbReference type="Pfam" id="PF14943">
    <property type="entry name" value="MRP-S26"/>
    <property type="match status" value="1"/>
</dbReference>
<evidence type="ECO:0000256" key="6">
    <source>
        <dbReference type="ARBA" id="ARBA00023274"/>
    </source>
</evidence>
<name>A0A6P3UW56_BOMIM</name>
<evidence type="ECO:0000256" key="3">
    <source>
        <dbReference type="ARBA" id="ARBA00022946"/>
    </source>
</evidence>
<comment type="similarity">
    <text evidence="2">Belongs to the mitochondrion-specific ribosomal protein mS26 family.</text>
</comment>
<accession>A0A6P3UW56</accession>
<reference evidence="11 12" key="1">
    <citation type="submission" date="2025-04" db="UniProtKB">
        <authorList>
            <consortium name="RefSeq"/>
        </authorList>
    </citation>
    <scope>IDENTIFICATION</scope>
</reference>
<keyword evidence="3" id="KW-0809">Transit peptide</keyword>
<dbReference type="GeneID" id="100745341"/>
<protein>
    <recommendedName>
        <fullName evidence="7">Small ribosomal subunit protein mS26</fullName>
    </recommendedName>
    <alternativeName>
        <fullName evidence="8">28S ribosomal protein S26, mitochondrial</fullName>
    </alternativeName>
</protein>
<evidence type="ECO:0000313" key="10">
    <source>
        <dbReference type="Proteomes" id="UP000515180"/>
    </source>
</evidence>
<keyword evidence="6" id="KW-0687">Ribonucleoprotein</keyword>
<proteinExistence type="inferred from homology"/>
<comment type="subcellular location">
    <subcellularLocation>
        <location evidence="1">Mitochondrion</location>
    </subcellularLocation>
</comment>
<dbReference type="Proteomes" id="UP000515180">
    <property type="component" value="Unplaced"/>
</dbReference>
<keyword evidence="4 11" id="KW-0689">Ribosomal protein</keyword>
<evidence type="ECO:0000256" key="5">
    <source>
        <dbReference type="ARBA" id="ARBA00023128"/>
    </source>
</evidence>
<dbReference type="RefSeq" id="XP_033177315.1">
    <property type="nucleotide sequence ID" value="XM_033321424.1"/>
</dbReference>
<evidence type="ECO:0000313" key="12">
    <source>
        <dbReference type="RefSeq" id="XP_012242548.1"/>
    </source>
</evidence>
<dbReference type="OMA" id="WNNQENL"/>
<evidence type="ECO:0000256" key="2">
    <source>
        <dbReference type="ARBA" id="ARBA00009672"/>
    </source>
</evidence>
<dbReference type="RefSeq" id="XP_012242548.1">
    <property type="nucleotide sequence ID" value="XM_012387125.3"/>
</dbReference>
<dbReference type="AlphaFoldDB" id="A0A6P3UW56"/>
<dbReference type="KEGG" id="bim:100745341"/>
<organism evidence="10 12">
    <name type="scientific">Bombus impatiens</name>
    <name type="common">Bumblebee</name>
    <dbReference type="NCBI Taxonomy" id="132113"/>
    <lineage>
        <taxon>Eukaryota</taxon>
        <taxon>Metazoa</taxon>
        <taxon>Ecdysozoa</taxon>
        <taxon>Arthropoda</taxon>
        <taxon>Hexapoda</taxon>
        <taxon>Insecta</taxon>
        <taxon>Pterygota</taxon>
        <taxon>Neoptera</taxon>
        <taxon>Endopterygota</taxon>
        <taxon>Hymenoptera</taxon>
        <taxon>Apocrita</taxon>
        <taxon>Aculeata</taxon>
        <taxon>Apoidea</taxon>
        <taxon>Anthophila</taxon>
        <taxon>Apidae</taxon>
        <taxon>Bombus</taxon>
        <taxon>Pyrobombus</taxon>
    </lineage>
</organism>
<evidence type="ECO:0000313" key="11">
    <source>
        <dbReference type="RefSeq" id="XP_003490602.1"/>
    </source>
</evidence>
<gene>
    <name evidence="11 12 13" type="primary">LOC100745341</name>
</gene>
<dbReference type="RefSeq" id="XP_003490602.1">
    <property type="nucleotide sequence ID" value="XM_003490554.4"/>
</dbReference>
<dbReference type="CTD" id="64949"/>
<evidence type="ECO:0000256" key="4">
    <source>
        <dbReference type="ARBA" id="ARBA00022980"/>
    </source>
</evidence>
<dbReference type="PANTHER" id="PTHR21035:SF2">
    <property type="entry name" value="SMALL RIBOSOMAL SUBUNIT PROTEIN MS26"/>
    <property type="match status" value="1"/>
</dbReference>